<organism evidence="1 2">
    <name type="scientific">Cichorium intybus</name>
    <name type="common">Chicory</name>
    <dbReference type="NCBI Taxonomy" id="13427"/>
    <lineage>
        <taxon>Eukaryota</taxon>
        <taxon>Viridiplantae</taxon>
        <taxon>Streptophyta</taxon>
        <taxon>Embryophyta</taxon>
        <taxon>Tracheophyta</taxon>
        <taxon>Spermatophyta</taxon>
        <taxon>Magnoliopsida</taxon>
        <taxon>eudicotyledons</taxon>
        <taxon>Gunneridae</taxon>
        <taxon>Pentapetalae</taxon>
        <taxon>asterids</taxon>
        <taxon>campanulids</taxon>
        <taxon>Asterales</taxon>
        <taxon>Asteraceae</taxon>
        <taxon>Cichorioideae</taxon>
        <taxon>Cichorieae</taxon>
        <taxon>Cichoriinae</taxon>
        <taxon>Cichorium</taxon>
    </lineage>
</organism>
<sequence length="95" mass="11369">MMQELEGRALRVNEPMMIVEQTGDGRYYCYKELLPFAAMVTRNVLCHYWEMKERKPENWYYLNNRQFDSGQLCCRLEIMQTDSHKKLCTNGSEFG</sequence>
<proteinExistence type="predicted"/>
<name>A0ACB8YWY0_CICIN</name>
<evidence type="ECO:0000313" key="2">
    <source>
        <dbReference type="Proteomes" id="UP001055811"/>
    </source>
</evidence>
<comment type="caution">
    <text evidence="1">The sequence shown here is derived from an EMBL/GenBank/DDBJ whole genome shotgun (WGS) entry which is preliminary data.</text>
</comment>
<dbReference type="Proteomes" id="UP001055811">
    <property type="component" value="Linkage Group LG09"/>
</dbReference>
<evidence type="ECO:0000313" key="1">
    <source>
        <dbReference type="EMBL" id="KAI3690247.1"/>
    </source>
</evidence>
<gene>
    <name evidence="1" type="ORF">L2E82_48226</name>
</gene>
<accession>A0ACB8YWY0</accession>
<reference evidence="2" key="1">
    <citation type="journal article" date="2022" name="Mol. Ecol. Resour.">
        <title>The genomes of chicory, endive, great burdock and yacon provide insights into Asteraceae palaeo-polyploidization history and plant inulin production.</title>
        <authorList>
            <person name="Fan W."/>
            <person name="Wang S."/>
            <person name="Wang H."/>
            <person name="Wang A."/>
            <person name="Jiang F."/>
            <person name="Liu H."/>
            <person name="Zhao H."/>
            <person name="Xu D."/>
            <person name="Zhang Y."/>
        </authorList>
    </citation>
    <scope>NUCLEOTIDE SEQUENCE [LARGE SCALE GENOMIC DNA]</scope>
    <source>
        <strain evidence="2">cv. Punajuju</strain>
    </source>
</reference>
<protein>
    <submittedName>
        <fullName evidence="1">Uncharacterized protein</fullName>
    </submittedName>
</protein>
<keyword evidence="2" id="KW-1185">Reference proteome</keyword>
<reference evidence="1 2" key="2">
    <citation type="journal article" date="2022" name="Mol. Ecol. Resour.">
        <title>The genomes of chicory, endive, great burdock and yacon provide insights into Asteraceae paleo-polyploidization history and plant inulin production.</title>
        <authorList>
            <person name="Fan W."/>
            <person name="Wang S."/>
            <person name="Wang H."/>
            <person name="Wang A."/>
            <person name="Jiang F."/>
            <person name="Liu H."/>
            <person name="Zhao H."/>
            <person name="Xu D."/>
            <person name="Zhang Y."/>
        </authorList>
    </citation>
    <scope>NUCLEOTIDE SEQUENCE [LARGE SCALE GENOMIC DNA]</scope>
    <source>
        <strain evidence="2">cv. Punajuju</strain>
        <tissue evidence="1">Leaves</tissue>
    </source>
</reference>
<dbReference type="EMBL" id="CM042017">
    <property type="protein sequence ID" value="KAI3690247.1"/>
    <property type="molecule type" value="Genomic_DNA"/>
</dbReference>